<dbReference type="PANTHER" id="PTHR30451">
    <property type="entry name" value="OUTER MEMBRANE USHER PROTEIN"/>
    <property type="match status" value="1"/>
</dbReference>
<evidence type="ECO:0000313" key="12">
    <source>
        <dbReference type="Proteomes" id="UP000254875"/>
    </source>
</evidence>
<dbReference type="Gene3D" id="3.10.20.410">
    <property type="match status" value="1"/>
</dbReference>
<dbReference type="GO" id="GO:0015473">
    <property type="term" value="F:fimbrial usher porin activity"/>
    <property type="evidence" value="ECO:0007669"/>
    <property type="project" value="InterPro"/>
</dbReference>
<comment type="similarity">
    <text evidence="2">Belongs to the fimbrial export usher family.</text>
</comment>
<dbReference type="PANTHER" id="PTHR30451:SF8">
    <property type="entry name" value="FIMBRIAL USHER PROTEIN"/>
    <property type="match status" value="1"/>
</dbReference>
<dbReference type="Gene3D" id="2.60.40.2070">
    <property type="match status" value="1"/>
</dbReference>
<dbReference type="Pfam" id="PF13953">
    <property type="entry name" value="PapC_C"/>
    <property type="match status" value="1"/>
</dbReference>
<keyword evidence="12" id="KW-1185">Reference proteome</keyword>
<evidence type="ECO:0000256" key="4">
    <source>
        <dbReference type="ARBA" id="ARBA00022452"/>
    </source>
</evidence>
<evidence type="ECO:0000256" key="6">
    <source>
        <dbReference type="ARBA" id="ARBA00022729"/>
    </source>
</evidence>
<dbReference type="Pfam" id="PF13954">
    <property type="entry name" value="PapC_N"/>
    <property type="match status" value="1"/>
</dbReference>
<comment type="subcellular location">
    <subcellularLocation>
        <location evidence="1">Cell outer membrane</location>
        <topology evidence="1">Multi-pass membrane protein</topology>
    </subcellularLocation>
</comment>
<reference evidence="12" key="1">
    <citation type="submission" date="2018-05" db="EMBL/GenBank/DDBJ databases">
        <authorList>
            <person name="Feng T."/>
        </authorList>
    </citation>
    <scope>NUCLEOTIDE SEQUENCE [LARGE SCALE GENOMIC DNA]</scope>
    <source>
        <strain evidence="12">S27</strain>
    </source>
</reference>
<keyword evidence="8" id="KW-0998">Cell outer membrane</keyword>
<dbReference type="GO" id="GO:0009279">
    <property type="term" value="C:cell outer membrane"/>
    <property type="evidence" value="ECO:0007669"/>
    <property type="project" value="UniProtKB-SubCell"/>
</dbReference>
<name>A0A370N7T0_9BURK</name>
<dbReference type="InterPro" id="IPR025885">
    <property type="entry name" value="PapC_N"/>
</dbReference>
<evidence type="ECO:0000259" key="10">
    <source>
        <dbReference type="Pfam" id="PF13954"/>
    </source>
</evidence>
<keyword evidence="6" id="KW-0732">Signal</keyword>
<dbReference type="InterPro" id="IPR043142">
    <property type="entry name" value="PapC-like_C_sf"/>
</dbReference>
<keyword evidence="4" id="KW-1134">Transmembrane beta strand</keyword>
<dbReference type="InterPro" id="IPR037224">
    <property type="entry name" value="PapC_N_sf"/>
</dbReference>
<keyword evidence="7" id="KW-0472">Membrane</keyword>
<evidence type="ECO:0000256" key="8">
    <source>
        <dbReference type="ARBA" id="ARBA00023237"/>
    </source>
</evidence>
<evidence type="ECO:0000256" key="3">
    <source>
        <dbReference type="ARBA" id="ARBA00022448"/>
    </source>
</evidence>
<dbReference type="AlphaFoldDB" id="A0A370N7T0"/>
<dbReference type="SUPFAM" id="SSF141729">
    <property type="entry name" value="FimD N-terminal domain-like"/>
    <property type="match status" value="1"/>
</dbReference>
<sequence length="823" mass="86910">MANGSSVSTRDLGRYTRRGTMCLLMCLLSFALSTRAAFSSIAPAPADPHPGTQADSIEFDAGALSKLGIDTSLARRFADAPRFLPGVVPVQISVNGRKKGRADARFDDNGRLCVSPALLRAAGLVVPPALRDDTPCYDYRSAFAQAVVTLHPEKAAIDFVVPTDALATATRRATDYATGGVAGLLNYDLLSMSARNPGGTSQYWQAATELGVNASGWIVRSRQIATSQDGRTRFDHQSAYAQRTFAAHETVLQAGQINPQSTPFAIGSLYGVQLFPEEALVAPPESGAVVSGIARTQARIEVRQLGALIYSSQLPPGPFALRALPLVSGNADLDVTIVEEDGDRQHFVVPAASFNRSGFGAVQGLSFAAGRLEGAGDGQTPWLATVSRGWQFGQRVNVSAGLLASAPYQAGAVSAEFAPLLGIQAATRLWLARATGGATGAQAAVSLNSAWEGNFNFYASVNQRTAGYRDLADAIQEDGQAAPSFRTQYSAGVNWNTSVLGYFTLGYTRTEQFGASNMQRVTGAWTRAFKRAAVSLNLAKSIGGGTPGGDQLYLSVNVPLGKRSVTTYANLSDGAARFGSRYADQFGRTGRYSVAADYDNARRTASARATLSAVPRYTQVGVTASTYGAASSSFTANLRGGVVGYGGGVVLSPYEVRDTFGVATIGKQPDIELSTPSGPVWTDPRGHAVLASLPAYSSARIMINTKTLPRNVDLKNSVQEVDVARGSVSQLDFSVQQTRRVLLTARLANGEPLPKLTTVIDSGDQFVAVAGEDGRLILEGAALSSSLRAELPDGTVCRLTYTLTDTPSKQARFYERADAQCVA</sequence>
<evidence type="ECO:0000256" key="5">
    <source>
        <dbReference type="ARBA" id="ARBA00022692"/>
    </source>
</evidence>
<evidence type="ECO:0000256" key="2">
    <source>
        <dbReference type="ARBA" id="ARBA00008064"/>
    </source>
</evidence>
<evidence type="ECO:0000256" key="1">
    <source>
        <dbReference type="ARBA" id="ARBA00004571"/>
    </source>
</evidence>
<proteinExistence type="inferred from homology"/>
<dbReference type="Gene3D" id="2.60.40.2610">
    <property type="entry name" value="Outer membrane usher protein FimD, plug domain"/>
    <property type="match status" value="1"/>
</dbReference>
<gene>
    <name evidence="11" type="ORF">DLM46_17545</name>
</gene>
<dbReference type="InterPro" id="IPR000015">
    <property type="entry name" value="Fimb_usher"/>
</dbReference>
<evidence type="ECO:0000256" key="7">
    <source>
        <dbReference type="ARBA" id="ARBA00023136"/>
    </source>
</evidence>
<evidence type="ECO:0000259" key="9">
    <source>
        <dbReference type="Pfam" id="PF13953"/>
    </source>
</evidence>
<accession>A0A370N7T0</accession>
<evidence type="ECO:0000313" key="11">
    <source>
        <dbReference type="EMBL" id="RDK01605.1"/>
    </source>
</evidence>
<comment type="caution">
    <text evidence="11">The sequence shown here is derived from an EMBL/GenBank/DDBJ whole genome shotgun (WGS) entry which is preliminary data.</text>
</comment>
<feature type="domain" description="PapC N-terminal" evidence="10">
    <location>
        <begin position="58"/>
        <end position="189"/>
    </location>
</feature>
<organism evidence="11 12">
    <name type="scientific">Paraburkholderia lacunae</name>
    <dbReference type="NCBI Taxonomy" id="2211104"/>
    <lineage>
        <taxon>Bacteria</taxon>
        <taxon>Pseudomonadati</taxon>
        <taxon>Pseudomonadota</taxon>
        <taxon>Betaproteobacteria</taxon>
        <taxon>Burkholderiales</taxon>
        <taxon>Burkholderiaceae</taxon>
        <taxon>Paraburkholderia</taxon>
    </lineage>
</organism>
<feature type="domain" description="PapC-like C-terminal" evidence="9">
    <location>
        <begin position="742"/>
        <end position="804"/>
    </location>
</feature>
<dbReference type="Gene3D" id="2.60.40.3110">
    <property type="match status" value="1"/>
</dbReference>
<dbReference type="InterPro" id="IPR042186">
    <property type="entry name" value="FimD_plug_dom"/>
</dbReference>
<dbReference type="GO" id="GO:0009297">
    <property type="term" value="P:pilus assembly"/>
    <property type="evidence" value="ECO:0007669"/>
    <property type="project" value="InterPro"/>
</dbReference>
<keyword evidence="5" id="KW-0812">Transmembrane</keyword>
<dbReference type="OrthoDB" id="6554712at2"/>
<dbReference type="Pfam" id="PF00577">
    <property type="entry name" value="Usher"/>
    <property type="match status" value="1"/>
</dbReference>
<dbReference type="EMBL" id="QHKS01000010">
    <property type="protein sequence ID" value="RDK01605.1"/>
    <property type="molecule type" value="Genomic_DNA"/>
</dbReference>
<keyword evidence="3" id="KW-0813">Transport</keyword>
<dbReference type="InterPro" id="IPR025949">
    <property type="entry name" value="PapC-like_C"/>
</dbReference>
<protein>
    <submittedName>
        <fullName evidence="11">Fimbrial protein</fullName>
    </submittedName>
</protein>
<dbReference type="Proteomes" id="UP000254875">
    <property type="component" value="Unassembled WGS sequence"/>
</dbReference>